<dbReference type="PANTHER" id="PTHR24148">
    <property type="entry name" value="ANKYRIN REPEAT DOMAIN-CONTAINING PROTEIN 39 HOMOLOG-RELATED"/>
    <property type="match status" value="1"/>
</dbReference>
<evidence type="ECO:0000313" key="3">
    <source>
        <dbReference type="Proteomes" id="UP000824998"/>
    </source>
</evidence>
<organism evidence="2 3">
    <name type="scientific">Amylocarpus encephaloides</name>
    <dbReference type="NCBI Taxonomy" id="45428"/>
    <lineage>
        <taxon>Eukaryota</taxon>
        <taxon>Fungi</taxon>
        <taxon>Dikarya</taxon>
        <taxon>Ascomycota</taxon>
        <taxon>Pezizomycotina</taxon>
        <taxon>Leotiomycetes</taxon>
        <taxon>Helotiales</taxon>
        <taxon>Helotiales incertae sedis</taxon>
        <taxon>Amylocarpus</taxon>
    </lineage>
</organism>
<dbReference type="Pfam" id="PF26639">
    <property type="entry name" value="Het-6_barrel"/>
    <property type="match status" value="1"/>
</dbReference>
<dbReference type="Proteomes" id="UP000824998">
    <property type="component" value="Unassembled WGS sequence"/>
</dbReference>
<dbReference type="InterPro" id="IPR010730">
    <property type="entry name" value="HET"/>
</dbReference>
<name>A0A9P7Y7R6_9HELO</name>
<dbReference type="InterPro" id="IPR052895">
    <property type="entry name" value="HetReg/Transcr_Mod"/>
</dbReference>
<dbReference type="EMBL" id="MU251895">
    <property type="protein sequence ID" value="KAG9228606.1"/>
    <property type="molecule type" value="Genomic_DNA"/>
</dbReference>
<accession>A0A9P7Y7R6</accession>
<dbReference type="Pfam" id="PF06985">
    <property type="entry name" value="HET"/>
    <property type="match status" value="1"/>
</dbReference>
<evidence type="ECO:0000313" key="2">
    <source>
        <dbReference type="EMBL" id="KAG9228606.1"/>
    </source>
</evidence>
<comment type="caution">
    <text evidence="2">The sequence shown here is derived from an EMBL/GenBank/DDBJ whole genome shotgun (WGS) entry which is preliminary data.</text>
</comment>
<sequence length="653" mass="74432">MTYPLLDRTKDDIRLVSFTVPDDPGMSIRCTTSTTSLSTAIKSKFKALSHIAENHGGGRRTLILNGERTWVATDLDTALRMLHNHEQNLVWVDALCTNQNDEVEKVQQANLMPRIFAQADVVFAYVGDSSRWTNSAFLFMQTWAKLDCDFEDVEQIQNLAKKPELWKRQTWQQVDDLFYLPFWTQRWALQELVLARSAFFLCGKKKIAFGDIERAIEIWELLKETGRASLMQKYAFAITPAKAASKTLHLHLNLRSRRGKTRDGLQKLNLAELCRNIDISEYTQDELYALSRVGENCSGGIEDEKSVRQMLIDFAAKVINDSDDLSILEVAGIADKNPTERFDLPSWAPTWKRGRCLPLPKLYNASGHSKATCYFGEDESLGQQNRSRFFATGVKCGTVLEVDSAENMVKCPAQILGGEFAQYRVHEKHPTGIPVIQAIFRTMLLDQNPGFGRRLNHCDNHFFDLAAGFLFMLQLVDQAKSEDLMEMVKNYNLTVDSEGVLPDFAESFSRYRHRKKDNQHMRELWQMRDILRPFLGPTFIPLTEISTTIVWPNEHNRQRGGANLRPFLVEASKCLKGRCMFSLNQGYFGVGPMGMQSKDIVSVIWGCDTPVVLRKVEDYYVLVGPCFVLGLMDGEANKMVQEGTKRKRVFSLR</sequence>
<dbReference type="PANTHER" id="PTHR24148:SF64">
    <property type="entry name" value="HETEROKARYON INCOMPATIBILITY DOMAIN-CONTAINING PROTEIN"/>
    <property type="match status" value="1"/>
</dbReference>
<keyword evidence="3" id="KW-1185">Reference proteome</keyword>
<gene>
    <name evidence="2" type="ORF">BJ875DRAFT_233178</name>
</gene>
<evidence type="ECO:0000259" key="1">
    <source>
        <dbReference type="Pfam" id="PF06985"/>
    </source>
</evidence>
<protein>
    <submittedName>
        <fullName evidence="2">Heterokaryon incompatibility protein-domain-containing protein</fullName>
    </submittedName>
</protein>
<proteinExistence type="predicted"/>
<dbReference type="OrthoDB" id="5312846at2759"/>
<reference evidence="2" key="1">
    <citation type="journal article" date="2021" name="IMA Fungus">
        <title>Genomic characterization of three marine fungi, including Emericellopsis atlantica sp. nov. with signatures of a generalist lifestyle and marine biomass degradation.</title>
        <authorList>
            <person name="Hagestad O.C."/>
            <person name="Hou L."/>
            <person name="Andersen J.H."/>
            <person name="Hansen E.H."/>
            <person name="Altermark B."/>
            <person name="Li C."/>
            <person name="Kuhnert E."/>
            <person name="Cox R.J."/>
            <person name="Crous P.W."/>
            <person name="Spatafora J.W."/>
            <person name="Lail K."/>
            <person name="Amirebrahimi M."/>
            <person name="Lipzen A."/>
            <person name="Pangilinan J."/>
            <person name="Andreopoulos W."/>
            <person name="Hayes R.D."/>
            <person name="Ng V."/>
            <person name="Grigoriev I.V."/>
            <person name="Jackson S.A."/>
            <person name="Sutton T.D.S."/>
            <person name="Dobson A.D.W."/>
            <person name="Rama T."/>
        </authorList>
    </citation>
    <scope>NUCLEOTIDE SEQUENCE</scope>
    <source>
        <strain evidence="2">TRa018bII</strain>
    </source>
</reference>
<feature type="domain" description="Heterokaryon incompatibility" evidence="1">
    <location>
        <begin position="45"/>
        <end position="191"/>
    </location>
</feature>
<dbReference type="AlphaFoldDB" id="A0A9P7Y7R6"/>